<dbReference type="EMBL" id="VDMN01000001">
    <property type="protein sequence ID" value="TNM65376.1"/>
    <property type="molecule type" value="Genomic_DNA"/>
</dbReference>
<accession>A0A5C4XP92</accession>
<gene>
    <name evidence="1" type="ORF">FHP24_03640</name>
</gene>
<dbReference type="PANTHER" id="PTHR43857">
    <property type="entry name" value="BLR7761 PROTEIN"/>
    <property type="match status" value="1"/>
</dbReference>
<dbReference type="Pfam" id="PF01042">
    <property type="entry name" value="Ribonuc_L-PSP"/>
    <property type="match status" value="1"/>
</dbReference>
<dbReference type="PANTHER" id="PTHR43857:SF1">
    <property type="entry name" value="YJGH FAMILY PROTEIN"/>
    <property type="match status" value="1"/>
</dbReference>
<sequence length="140" mass="15234">MAKIIKVKTGNPFEDKESFSRLIVVDDWILTSNTAGRNLKTKIMPDTAHEQANLAFDNVEAALRLVGSSLLDVIRSRVTIPNPNDVPAAMAVVGERFRGVDPVSTVTCAPLGLDYLRFELEVTALRGVASAQTERLIVAL</sequence>
<comment type="caution">
    <text evidence="1">The sequence shown here is derived from an EMBL/GenBank/DDBJ whole genome shotgun (WGS) entry which is preliminary data.</text>
</comment>
<keyword evidence="2" id="KW-1185">Reference proteome</keyword>
<dbReference type="OrthoDB" id="9799840at2"/>
<dbReference type="Proteomes" id="UP000311605">
    <property type="component" value="Unassembled WGS sequence"/>
</dbReference>
<proteinExistence type="predicted"/>
<name>A0A5C4XP92_9HYPH</name>
<dbReference type="InterPro" id="IPR035959">
    <property type="entry name" value="RutC-like_sf"/>
</dbReference>
<dbReference type="RefSeq" id="WP_139672988.1">
    <property type="nucleotide sequence ID" value="NZ_VDMN01000001.1"/>
</dbReference>
<dbReference type="SUPFAM" id="SSF55298">
    <property type="entry name" value="YjgF-like"/>
    <property type="match status" value="1"/>
</dbReference>
<evidence type="ECO:0000313" key="1">
    <source>
        <dbReference type="EMBL" id="TNM65376.1"/>
    </source>
</evidence>
<organism evidence="1 2">
    <name type="scientific">Aliirhizobium smilacinae</name>
    <dbReference type="NCBI Taxonomy" id="1395944"/>
    <lineage>
        <taxon>Bacteria</taxon>
        <taxon>Pseudomonadati</taxon>
        <taxon>Pseudomonadota</taxon>
        <taxon>Alphaproteobacteria</taxon>
        <taxon>Hyphomicrobiales</taxon>
        <taxon>Rhizobiaceae</taxon>
        <taxon>Aliirhizobium</taxon>
    </lineage>
</organism>
<dbReference type="InterPro" id="IPR006175">
    <property type="entry name" value="YjgF/YER057c/UK114"/>
</dbReference>
<reference evidence="1 2" key="1">
    <citation type="submission" date="2019-06" db="EMBL/GenBank/DDBJ databases">
        <title>The draft genome of Rhizobium smilacinae PTYR-5.</title>
        <authorList>
            <person name="Liu L."/>
            <person name="Li L."/>
            <person name="Zhang X."/>
        </authorList>
    </citation>
    <scope>NUCLEOTIDE SEQUENCE [LARGE SCALE GENOMIC DNA]</scope>
    <source>
        <strain evidence="1 2">PTYR-5</strain>
    </source>
</reference>
<evidence type="ECO:0000313" key="2">
    <source>
        <dbReference type="Proteomes" id="UP000311605"/>
    </source>
</evidence>
<dbReference type="AlphaFoldDB" id="A0A5C4XP92"/>
<dbReference type="Gene3D" id="3.30.1330.40">
    <property type="entry name" value="RutC-like"/>
    <property type="match status" value="1"/>
</dbReference>
<protein>
    <submittedName>
        <fullName evidence="1">RidA family protein</fullName>
    </submittedName>
</protein>